<evidence type="ECO:0000256" key="9">
    <source>
        <dbReference type="SAM" id="MobiDB-lite"/>
    </source>
</evidence>
<dbReference type="InterPro" id="IPR036640">
    <property type="entry name" value="ABC1_TM_sf"/>
</dbReference>
<dbReference type="RefSeq" id="WP_190478885.1">
    <property type="nucleotide sequence ID" value="NZ_JACOFT010000003.1"/>
</dbReference>
<keyword evidence="7 10" id="KW-1133">Transmembrane helix</keyword>
<feature type="transmembrane region" description="Helical" evidence="10">
    <location>
        <begin position="270"/>
        <end position="290"/>
    </location>
</feature>
<evidence type="ECO:0000256" key="7">
    <source>
        <dbReference type="ARBA" id="ARBA00022989"/>
    </source>
</evidence>
<protein>
    <submittedName>
        <fullName evidence="13">ABC transporter ATP-binding protein/permease</fullName>
    </submittedName>
</protein>
<dbReference type="CDD" id="cd18582">
    <property type="entry name" value="ABC_6TM_ATM1_ABCB7"/>
    <property type="match status" value="1"/>
</dbReference>
<dbReference type="InterPro" id="IPR003439">
    <property type="entry name" value="ABC_transporter-like_ATP-bd"/>
</dbReference>
<evidence type="ECO:0000256" key="4">
    <source>
        <dbReference type="ARBA" id="ARBA00022692"/>
    </source>
</evidence>
<proteinExistence type="predicted"/>
<dbReference type="SMART" id="SM00382">
    <property type="entry name" value="AAA"/>
    <property type="match status" value="1"/>
</dbReference>
<evidence type="ECO:0000256" key="5">
    <source>
        <dbReference type="ARBA" id="ARBA00022741"/>
    </source>
</evidence>
<dbReference type="Pfam" id="PF00664">
    <property type="entry name" value="ABC_membrane"/>
    <property type="match status" value="1"/>
</dbReference>
<feature type="transmembrane region" description="Helical" evidence="10">
    <location>
        <begin position="157"/>
        <end position="179"/>
    </location>
</feature>
<dbReference type="InterPro" id="IPR003593">
    <property type="entry name" value="AAA+_ATPase"/>
</dbReference>
<name>A0ABR6XGS5_9BURK</name>
<dbReference type="SUPFAM" id="SSF52540">
    <property type="entry name" value="P-loop containing nucleoside triphosphate hydrolases"/>
    <property type="match status" value="1"/>
</dbReference>
<dbReference type="EMBL" id="JACOFT010000003">
    <property type="protein sequence ID" value="MBC3811499.1"/>
    <property type="molecule type" value="Genomic_DNA"/>
</dbReference>
<evidence type="ECO:0000259" key="12">
    <source>
        <dbReference type="PROSITE" id="PS50929"/>
    </source>
</evidence>
<dbReference type="CDD" id="cd03253">
    <property type="entry name" value="ABCC_ATM1_transporter"/>
    <property type="match status" value="1"/>
</dbReference>
<dbReference type="Pfam" id="PF00005">
    <property type="entry name" value="ABC_tran"/>
    <property type="match status" value="1"/>
</dbReference>
<evidence type="ECO:0000256" key="2">
    <source>
        <dbReference type="ARBA" id="ARBA00022448"/>
    </source>
</evidence>
<keyword evidence="8 10" id="KW-0472">Membrane</keyword>
<feature type="transmembrane region" description="Helical" evidence="10">
    <location>
        <begin position="310"/>
        <end position="328"/>
    </location>
</feature>
<comment type="subcellular location">
    <subcellularLocation>
        <location evidence="1">Cell membrane</location>
        <topology evidence="1">Multi-pass membrane protein</topology>
    </subcellularLocation>
</comment>
<keyword evidence="3" id="KW-1003">Cell membrane</keyword>
<evidence type="ECO:0000256" key="1">
    <source>
        <dbReference type="ARBA" id="ARBA00004651"/>
    </source>
</evidence>
<dbReference type="InterPro" id="IPR011527">
    <property type="entry name" value="ABC1_TM_dom"/>
</dbReference>
<feature type="transmembrane region" description="Helical" evidence="10">
    <location>
        <begin position="41"/>
        <end position="62"/>
    </location>
</feature>
<sequence length="627" mass="69295">MRRRENTGNSASHLPPTDQPRGDFSTIKTLLPYLWAYKWRVLLALTFLVGAKLANVGVPVVLKKLVDSLTVTASHPAALMVLPVSLLIGYGALRLSTTLFTELREFIFAKVTQRAVRTIALRVFRHLHALSLRFHLNRQTGGVTRDIERGTRAVSSLVSYALFSIVPTLLEISLVLVYLSTHYDIWFSVITFGALVTYIIFTITVTEWRTHFRRTMNELDSKAHTKAIDSLLNYETVKYFGNEEYEAQRYDQGLKNFETAAVKSQSSLSLLNTGQSLIIASAITLILWRATQGVIDGTMSLGDLVLVNSFMLQLYMPLNFLGVLYREIKQSLADIEKLFSLLDQNQDIADSADAKPLLITAQNGAEIRFAHVNFSYESNRQILFDVDFTIPAGTTTAVVGHSGSGKSTLSRLLFRFYDIQSGCISIAGQDLRGVTQSSVRAAIGIVPQDTVLFNDTIEYNIAYGKPGATKDEIIAVARAAYIHEFIETLPDGYNTMVGERGLKLSGGEKQRVAIARTLLKNPSILIFDEATSALDSRSEQMIQAQLKEIARSRTSLVIAHRLSTIVDAGQILVMDKGRLIERGTHQDLLAQQGAYAQMWERQQSSGNDVSEEDGSTPSAQSLSAAGA</sequence>
<keyword evidence="6 13" id="KW-0067">ATP-binding</keyword>
<dbReference type="InterPro" id="IPR039421">
    <property type="entry name" value="Type_1_exporter"/>
</dbReference>
<dbReference type="InterPro" id="IPR027417">
    <property type="entry name" value="P-loop_NTPase"/>
</dbReference>
<feature type="region of interest" description="Disordered" evidence="9">
    <location>
        <begin position="1"/>
        <end position="20"/>
    </location>
</feature>
<keyword evidence="2" id="KW-0813">Transport</keyword>
<evidence type="ECO:0000256" key="3">
    <source>
        <dbReference type="ARBA" id="ARBA00022475"/>
    </source>
</evidence>
<dbReference type="PROSITE" id="PS00430">
    <property type="entry name" value="TONB_DEPENDENT_REC_1"/>
    <property type="match status" value="1"/>
</dbReference>
<feature type="transmembrane region" description="Helical" evidence="10">
    <location>
        <begin position="185"/>
        <end position="206"/>
    </location>
</feature>
<organism evidence="13 14">
    <name type="scientific">Undibacterium aquatile</name>
    <dbReference type="NCBI Taxonomy" id="1537398"/>
    <lineage>
        <taxon>Bacteria</taxon>
        <taxon>Pseudomonadati</taxon>
        <taxon>Pseudomonadota</taxon>
        <taxon>Betaproteobacteria</taxon>
        <taxon>Burkholderiales</taxon>
        <taxon>Oxalobacteraceae</taxon>
        <taxon>Undibacterium</taxon>
    </lineage>
</organism>
<dbReference type="SUPFAM" id="SSF90123">
    <property type="entry name" value="ABC transporter transmembrane region"/>
    <property type="match status" value="1"/>
</dbReference>
<evidence type="ECO:0000256" key="10">
    <source>
        <dbReference type="SAM" id="Phobius"/>
    </source>
</evidence>
<dbReference type="PROSITE" id="PS50929">
    <property type="entry name" value="ABC_TM1F"/>
    <property type="match status" value="1"/>
</dbReference>
<dbReference type="InterPro" id="IPR010916">
    <property type="entry name" value="TonB_box_CS"/>
</dbReference>
<dbReference type="PROSITE" id="PS50893">
    <property type="entry name" value="ABC_TRANSPORTER_2"/>
    <property type="match status" value="1"/>
</dbReference>
<dbReference type="InterPro" id="IPR017871">
    <property type="entry name" value="ABC_transporter-like_CS"/>
</dbReference>
<dbReference type="Proteomes" id="UP000637632">
    <property type="component" value="Unassembled WGS sequence"/>
</dbReference>
<comment type="caution">
    <text evidence="13">The sequence shown here is derived from an EMBL/GenBank/DDBJ whole genome shotgun (WGS) entry which is preliminary data.</text>
</comment>
<feature type="domain" description="ABC transporter" evidence="11">
    <location>
        <begin position="367"/>
        <end position="601"/>
    </location>
</feature>
<keyword evidence="4 10" id="KW-0812">Transmembrane</keyword>
<dbReference type="GO" id="GO:0005524">
    <property type="term" value="F:ATP binding"/>
    <property type="evidence" value="ECO:0007669"/>
    <property type="project" value="UniProtKB-KW"/>
</dbReference>
<evidence type="ECO:0000259" key="11">
    <source>
        <dbReference type="PROSITE" id="PS50893"/>
    </source>
</evidence>
<keyword evidence="5" id="KW-0547">Nucleotide-binding</keyword>
<evidence type="ECO:0000256" key="6">
    <source>
        <dbReference type="ARBA" id="ARBA00022840"/>
    </source>
</evidence>
<reference evidence="13 14" key="1">
    <citation type="submission" date="2020-08" db="EMBL/GenBank/DDBJ databases">
        <title>Novel species isolated from subtropical streams in China.</title>
        <authorList>
            <person name="Lu H."/>
        </authorList>
    </citation>
    <scope>NUCLEOTIDE SEQUENCE [LARGE SCALE GENOMIC DNA]</scope>
    <source>
        <strain evidence="13 14">CCTCC AB 2015119</strain>
    </source>
</reference>
<dbReference type="PANTHER" id="PTHR24221">
    <property type="entry name" value="ATP-BINDING CASSETTE SUB-FAMILY B"/>
    <property type="match status" value="1"/>
</dbReference>
<feature type="compositionally biased region" description="Polar residues" evidence="9">
    <location>
        <begin position="615"/>
        <end position="627"/>
    </location>
</feature>
<feature type="domain" description="ABC transmembrane type-1" evidence="12">
    <location>
        <begin position="42"/>
        <end position="330"/>
    </location>
</feature>
<dbReference type="Gene3D" id="3.40.50.300">
    <property type="entry name" value="P-loop containing nucleotide triphosphate hydrolases"/>
    <property type="match status" value="1"/>
</dbReference>
<evidence type="ECO:0000256" key="8">
    <source>
        <dbReference type="ARBA" id="ARBA00023136"/>
    </source>
</evidence>
<evidence type="ECO:0000313" key="14">
    <source>
        <dbReference type="Proteomes" id="UP000637632"/>
    </source>
</evidence>
<keyword evidence="14" id="KW-1185">Reference proteome</keyword>
<feature type="region of interest" description="Disordered" evidence="9">
    <location>
        <begin position="600"/>
        <end position="627"/>
    </location>
</feature>
<dbReference type="PANTHER" id="PTHR24221:SF402">
    <property type="entry name" value="IRON-SULFUR CLUSTERS TRANSPORTER ABCB7, MITOCHONDRIAL"/>
    <property type="match status" value="1"/>
</dbReference>
<dbReference type="PROSITE" id="PS00211">
    <property type="entry name" value="ABC_TRANSPORTER_1"/>
    <property type="match status" value="1"/>
</dbReference>
<evidence type="ECO:0000313" key="13">
    <source>
        <dbReference type="EMBL" id="MBC3811499.1"/>
    </source>
</evidence>
<dbReference type="Gene3D" id="1.20.1560.10">
    <property type="entry name" value="ABC transporter type 1, transmembrane domain"/>
    <property type="match status" value="1"/>
</dbReference>
<accession>A0ABR6XGS5</accession>
<feature type="transmembrane region" description="Helical" evidence="10">
    <location>
        <begin position="74"/>
        <end position="93"/>
    </location>
</feature>
<gene>
    <name evidence="13" type="ORF">H8K26_08620</name>
</gene>